<dbReference type="RefSeq" id="WP_048465352.1">
    <property type="nucleotide sequence ID" value="NZ_LABX01000150.1"/>
</dbReference>
<sequence length="71" mass="7681">MSRSRFVKADAAPSPLSGPFAPVLTGVSRGLQDLFPPVELPLPAREARAEDDRNALAPVLRQRSMSEPRLA</sequence>
<dbReference type="AlphaFoldDB" id="A0A0J6SE78"/>
<reference evidence="2 3" key="1">
    <citation type="submission" date="2015-03" db="EMBL/GenBank/DDBJ databases">
        <title>Genome sequencing of Methylobacterium aquaticum DSM16371 type strain.</title>
        <authorList>
            <person name="Chaudhry V."/>
            <person name="Patil P.B."/>
        </authorList>
    </citation>
    <scope>NUCLEOTIDE SEQUENCE [LARGE SCALE GENOMIC DNA]</scope>
    <source>
        <strain evidence="2 3">DSM 16371</strain>
    </source>
</reference>
<comment type="caution">
    <text evidence="2">The sequence shown here is derived from an EMBL/GenBank/DDBJ whole genome shotgun (WGS) entry which is preliminary data.</text>
</comment>
<dbReference type="Proteomes" id="UP000035929">
    <property type="component" value="Unassembled WGS sequence"/>
</dbReference>
<gene>
    <name evidence="2" type="ORF">VP06_19075</name>
</gene>
<dbReference type="OrthoDB" id="7999661at2"/>
<protein>
    <submittedName>
        <fullName evidence="2">Uncharacterized protein</fullName>
    </submittedName>
</protein>
<feature type="compositionally biased region" description="Basic and acidic residues" evidence="1">
    <location>
        <begin position="45"/>
        <end position="54"/>
    </location>
</feature>
<proteinExistence type="predicted"/>
<dbReference type="EMBL" id="LABX01000150">
    <property type="protein sequence ID" value="KMO31693.1"/>
    <property type="molecule type" value="Genomic_DNA"/>
</dbReference>
<feature type="region of interest" description="Disordered" evidence="1">
    <location>
        <begin position="45"/>
        <end position="71"/>
    </location>
</feature>
<evidence type="ECO:0000256" key="1">
    <source>
        <dbReference type="SAM" id="MobiDB-lite"/>
    </source>
</evidence>
<dbReference type="PATRIC" id="fig|270351.6.peg.1498"/>
<accession>A0A0J6SE78</accession>
<name>A0A0J6SE78_9HYPH</name>
<evidence type="ECO:0000313" key="3">
    <source>
        <dbReference type="Proteomes" id="UP000035929"/>
    </source>
</evidence>
<evidence type="ECO:0000313" key="2">
    <source>
        <dbReference type="EMBL" id="KMO31693.1"/>
    </source>
</evidence>
<organism evidence="2 3">
    <name type="scientific">Methylobacterium aquaticum</name>
    <dbReference type="NCBI Taxonomy" id="270351"/>
    <lineage>
        <taxon>Bacteria</taxon>
        <taxon>Pseudomonadati</taxon>
        <taxon>Pseudomonadota</taxon>
        <taxon>Alphaproteobacteria</taxon>
        <taxon>Hyphomicrobiales</taxon>
        <taxon>Methylobacteriaceae</taxon>
        <taxon>Methylobacterium</taxon>
    </lineage>
</organism>